<evidence type="ECO:0000313" key="1">
    <source>
        <dbReference type="EMBL" id="NBI54645.1"/>
    </source>
</evidence>
<proteinExistence type="predicted"/>
<protein>
    <submittedName>
        <fullName evidence="1">Uncharacterized protein</fullName>
    </submittedName>
</protein>
<dbReference type="EMBL" id="RSEJ01000022">
    <property type="protein sequence ID" value="NBI54645.1"/>
    <property type="molecule type" value="Genomic_DNA"/>
</dbReference>
<keyword evidence="2" id="KW-1185">Reference proteome</keyword>
<organism evidence="1 2">
    <name type="scientific">Photobacterium alginatilyticum</name>
    <dbReference type="NCBI Taxonomy" id="1775171"/>
    <lineage>
        <taxon>Bacteria</taxon>
        <taxon>Pseudomonadati</taxon>
        <taxon>Pseudomonadota</taxon>
        <taxon>Gammaproteobacteria</taxon>
        <taxon>Vibrionales</taxon>
        <taxon>Vibrionaceae</taxon>
        <taxon>Photobacterium</taxon>
    </lineage>
</organism>
<evidence type="ECO:0000313" key="2">
    <source>
        <dbReference type="Proteomes" id="UP000738517"/>
    </source>
</evidence>
<name>A0ABW9YLS8_9GAMM</name>
<gene>
    <name evidence="1" type="ORF">EIZ48_19205</name>
</gene>
<sequence>MNNEYLFITQPQKLVINEVNFDTAKSQVDSDAVLKSVNGVGVVGICAKSGEPITVDDDYLQSMSGTMYLSKYLNI</sequence>
<reference evidence="1 2" key="1">
    <citation type="journal article" date="2017" name="Int. J. Syst. Evol. Microbiol.">
        <title>Photobacterium alginatilyticum sp. nov., a marine bacterium isolated from bottom seawater.</title>
        <authorList>
            <person name="Wang X."/>
            <person name="Wang Y."/>
            <person name="Yang X."/>
            <person name="Sun H."/>
            <person name="Li B."/>
            <person name="Zhang X.H."/>
        </authorList>
    </citation>
    <scope>NUCLEOTIDE SEQUENCE [LARGE SCALE GENOMIC DNA]</scope>
    <source>
        <strain evidence="1 2">P03D4</strain>
    </source>
</reference>
<dbReference type="RefSeq" id="WP_160654874.1">
    <property type="nucleotide sequence ID" value="NZ_RSEJ01000022.1"/>
</dbReference>
<accession>A0ABW9YLS8</accession>
<dbReference type="Proteomes" id="UP000738517">
    <property type="component" value="Unassembled WGS sequence"/>
</dbReference>
<comment type="caution">
    <text evidence="1">The sequence shown here is derived from an EMBL/GenBank/DDBJ whole genome shotgun (WGS) entry which is preliminary data.</text>
</comment>